<evidence type="ECO:0000259" key="2">
    <source>
        <dbReference type="Pfam" id="PF08241"/>
    </source>
</evidence>
<proteinExistence type="predicted"/>
<feature type="domain" description="DUF7870" evidence="3">
    <location>
        <begin position="394"/>
        <end position="475"/>
    </location>
</feature>
<dbReference type="AlphaFoldDB" id="A0A803N4P6"/>
<keyword evidence="1" id="KW-1133">Transmembrane helix</keyword>
<dbReference type="Gramene" id="AUR62040362-RA">
    <property type="protein sequence ID" value="AUR62040362-RA:cds"/>
    <property type="gene ID" value="AUR62040362"/>
</dbReference>
<dbReference type="Proteomes" id="UP000596660">
    <property type="component" value="Unplaced"/>
</dbReference>
<dbReference type="Gene3D" id="3.40.50.150">
    <property type="entry name" value="Vaccinia Virus protein VP39"/>
    <property type="match status" value="1"/>
</dbReference>
<organism evidence="4 5">
    <name type="scientific">Chenopodium quinoa</name>
    <name type="common">Quinoa</name>
    <dbReference type="NCBI Taxonomy" id="63459"/>
    <lineage>
        <taxon>Eukaryota</taxon>
        <taxon>Viridiplantae</taxon>
        <taxon>Streptophyta</taxon>
        <taxon>Embryophyta</taxon>
        <taxon>Tracheophyta</taxon>
        <taxon>Spermatophyta</taxon>
        <taxon>Magnoliopsida</taxon>
        <taxon>eudicotyledons</taxon>
        <taxon>Gunneridae</taxon>
        <taxon>Pentapetalae</taxon>
        <taxon>Caryophyllales</taxon>
        <taxon>Chenopodiaceae</taxon>
        <taxon>Chenopodioideae</taxon>
        <taxon>Atripliceae</taxon>
        <taxon>Chenopodium</taxon>
    </lineage>
</organism>
<gene>
    <name evidence="4" type="primary">LOC110734714</name>
</gene>
<keyword evidence="1" id="KW-0472">Membrane</keyword>
<reference evidence="4" key="2">
    <citation type="submission" date="2021-03" db="UniProtKB">
        <authorList>
            <consortium name="EnsemblPlants"/>
        </authorList>
    </citation>
    <scope>IDENTIFICATION</scope>
</reference>
<dbReference type="EnsemblPlants" id="AUR62040362-RA">
    <property type="protein sequence ID" value="AUR62040362-RA:cds"/>
    <property type="gene ID" value="AUR62040362"/>
</dbReference>
<dbReference type="GO" id="GO:0008757">
    <property type="term" value="F:S-adenosylmethionine-dependent methyltransferase activity"/>
    <property type="evidence" value="ECO:0007669"/>
    <property type="project" value="InterPro"/>
</dbReference>
<keyword evidence="5" id="KW-1185">Reference proteome</keyword>
<dbReference type="InterPro" id="IPR029063">
    <property type="entry name" value="SAM-dependent_MTases_sf"/>
</dbReference>
<dbReference type="InterPro" id="IPR013216">
    <property type="entry name" value="Methyltransf_11"/>
</dbReference>
<evidence type="ECO:0008006" key="6">
    <source>
        <dbReference type="Google" id="ProtNLM"/>
    </source>
</evidence>
<dbReference type="InterPro" id="IPR057192">
    <property type="entry name" value="DUF7870"/>
</dbReference>
<name>A0A803N4P6_CHEQI</name>
<evidence type="ECO:0000256" key="1">
    <source>
        <dbReference type="SAM" id="Phobius"/>
    </source>
</evidence>
<protein>
    <recommendedName>
        <fullName evidence="6">Methyltransferase type 11 domain-containing protein</fullName>
    </recommendedName>
</protein>
<feature type="transmembrane region" description="Helical" evidence="1">
    <location>
        <begin position="29"/>
        <end position="50"/>
    </location>
</feature>
<dbReference type="SUPFAM" id="SSF53335">
    <property type="entry name" value="S-adenosyl-L-methionine-dependent methyltransferases"/>
    <property type="match status" value="1"/>
</dbReference>
<feature type="domain" description="DUF7870" evidence="3">
    <location>
        <begin position="287"/>
        <end position="348"/>
    </location>
</feature>
<dbReference type="OMA" id="PKTYVDC"/>
<reference evidence="4" key="1">
    <citation type="journal article" date="2017" name="Nature">
        <title>The genome of Chenopodium quinoa.</title>
        <authorList>
            <person name="Jarvis D.E."/>
            <person name="Ho Y.S."/>
            <person name="Lightfoot D.J."/>
            <person name="Schmoeckel S.M."/>
            <person name="Li B."/>
            <person name="Borm T.J.A."/>
            <person name="Ohyanagi H."/>
            <person name="Mineta K."/>
            <person name="Michell C.T."/>
            <person name="Saber N."/>
            <person name="Kharbatia N.M."/>
            <person name="Rupper R.R."/>
            <person name="Sharp A.R."/>
            <person name="Dally N."/>
            <person name="Boughton B.A."/>
            <person name="Woo Y.H."/>
            <person name="Gao G."/>
            <person name="Schijlen E.G.W.M."/>
            <person name="Guo X."/>
            <person name="Momin A.A."/>
            <person name="Negrao S."/>
            <person name="Al-Babili S."/>
            <person name="Gehring C."/>
            <person name="Roessner U."/>
            <person name="Jung C."/>
            <person name="Murphy K."/>
            <person name="Arold S.T."/>
            <person name="Gojobori T."/>
            <person name="van der Linden C.G."/>
            <person name="van Loo E.N."/>
            <person name="Jellen E.N."/>
            <person name="Maughan P.J."/>
            <person name="Tester M."/>
        </authorList>
    </citation>
    <scope>NUCLEOTIDE SEQUENCE [LARGE SCALE GENOMIC DNA]</scope>
    <source>
        <strain evidence="4">cv. PI 614886</strain>
    </source>
</reference>
<dbReference type="Pfam" id="PF25276">
    <property type="entry name" value="DUF7870"/>
    <property type="match status" value="2"/>
</dbReference>
<dbReference type="PANTHER" id="PTHR47291:SF1">
    <property type="entry name" value="PEPTIDE UPSTREAM PROTEIN"/>
    <property type="match status" value="1"/>
</dbReference>
<evidence type="ECO:0000313" key="5">
    <source>
        <dbReference type="Proteomes" id="UP000596660"/>
    </source>
</evidence>
<feature type="domain" description="Methyltransferase type 11" evidence="2">
    <location>
        <begin position="160"/>
        <end position="206"/>
    </location>
</feature>
<dbReference type="Pfam" id="PF08241">
    <property type="entry name" value="Methyltransf_11"/>
    <property type="match status" value="1"/>
</dbReference>
<evidence type="ECO:0000313" key="4">
    <source>
        <dbReference type="EnsemblPlants" id="AUR62040362-RA:cds"/>
    </source>
</evidence>
<sequence length="477" mass="53024">MIIMGGVHNFGGLKAVKWQALHGSLARRLAIRTLMVALVISMLPLLQLVIDFDPAKPMYLNTDGCNTELGYFGLNWIVGRVLKPIAPFALPHLRSEMCQNNVNLTIDVVRELMGKNLLNYGSKALCIGQGTASAVSALREIGFLNVEEIRRHPFFMLKQKQVVCELDFDDNSFDFVIANDLSKVSVPAVLVNEVERILKSGGIAAITVDSDGSNHDSLIRSATTVSSFLKRSSVIDVVSLGSFTLVAFKKRGNKLGSFEQYHLPTNCPSIKRNKPLMNKIEPLVDKKPMVHNKKIEYLPNLVGVPLKGKMVYVDMGAKEAANFSNSNWFLPSYPIDSKAFSVYIVDHDALVMSSHVKCPGVTFIYHPALGGSVVKDKSNTFNDGEPLLDDEDFDFLVWFKETVELADFVVLKMNMGKAEMKFLSELFESGIICSVDELFLQFSNADYEDSAAIGESHINLFKNLRSIGVFTHQWWGN</sequence>
<evidence type="ECO:0000259" key="3">
    <source>
        <dbReference type="Pfam" id="PF25276"/>
    </source>
</evidence>
<dbReference type="PANTHER" id="PTHR47291">
    <property type="entry name" value="PEPTIDE UPSTREAM PROTEIN"/>
    <property type="match status" value="1"/>
</dbReference>
<accession>A0A803N4P6</accession>
<keyword evidence="1" id="KW-0812">Transmembrane</keyword>